<dbReference type="AlphaFoldDB" id="A0A9W6WVE0"/>
<dbReference type="Proteomes" id="UP001165083">
    <property type="component" value="Unassembled WGS sequence"/>
</dbReference>
<sequence length="143" mass="16011">MHEDTNATTSLVDMWNNSNAINESSPYIRVSIENARTALMVQRRLRYHVCLVFPQGILGYGSVTTSRLDIVVWIDNPALENPKILGVCIPFPIANRIPVQPNVFAGASIKIPLDKVSLWFCILVLSDADGEYHDLIMWGQLTN</sequence>
<evidence type="ECO:0000313" key="1">
    <source>
        <dbReference type="EMBL" id="GMF28993.1"/>
    </source>
</evidence>
<dbReference type="Pfam" id="PF05630">
    <property type="entry name" value="NPP1"/>
    <property type="match status" value="1"/>
</dbReference>
<gene>
    <name evidence="1" type="ORF">Plil01_001226100</name>
</gene>
<proteinExistence type="predicted"/>
<evidence type="ECO:0000313" key="2">
    <source>
        <dbReference type="Proteomes" id="UP001165083"/>
    </source>
</evidence>
<organism evidence="1 2">
    <name type="scientific">Phytophthora lilii</name>
    <dbReference type="NCBI Taxonomy" id="2077276"/>
    <lineage>
        <taxon>Eukaryota</taxon>
        <taxon>Sar</taxon>
        <taxon>Stramenopiles</taxon>
        <taxon>Oomycota</taxon>
        <taxon>Peronosporomycetes</taxon>
        <taxon>Peronosporales</taxon>
        <taxon>Peronosporaceae</taxon>
        <taxon>Phytophthora</taxon>
    </lineage>
</organism>
<keyword evidence="2" id="KW-1185">Reference proteome</keyword>
<dbReference type="EMBL" id="BSXW01000751">
    <property type="protein sequence ID" value="GMF28993.1"/>
    <property type="molecule type" value="Genomic_DNA"/>
</dbReference>
<protein>
    <submittedName>
        <fullName evidence="1">Unnamed protein product</fullName>
    </submittedName>
</protein>
<accession>A0A9W6WVE0</accession>
<reference evidence="1" key="1">
    <citation type="submission" date="2023-04" db="EMBL/GenBank/DDBJ databases">
        <title>Phytophthora lilii NBRC 32176.</title>
        <authorList>
            <person name="Ichikawa N."/>
            <person name="Sato H."/>
            <person name="Tonouchi N."/>
        </authorList>
    </citation>
    <scope>NUCLEOTIDE SEQUENCE</scope>
    <source>
        <strain evidence="1">NBRC 32176</strain>
    </source>
</reference>
<comment type="caution">
    <text evidence="1">The sequence shown here is derived from an EMBL/GenBank/DDBJ whole genome shotgun (WGS) entry which is preliminary data.</text>
</comment>
<name>A0A9W6WVE0_9STRA</name>
<dbReference type="InterPro" id="IPR008701">
    <property type="entry name" value="NPP1"/>
</dbReference>